<feature type="non-terminal residue" evidence="1">
    <location>
        <position position="1"/>
    </location>
</feature>
<sequence length="100" mass="11244">RFLWNGNRLLERNFGAKFGRLEPGYKADLTICDYAAPTPLAPRNLGGHLAFGMGSSSVNSVMVEGRMVYQDREFAFDVEPIYQQASKVASRLWQRMDALA</sequence>
<dbReference type="Gene3D" id="2.30.40.10">
    <property type="entry name" value="Urease, subunit C, domain 1"/>
    <property type="match status" value="1"/>
</dbReference>
<dbReference type="GO" id="GO:0016810">
    <property type="term" value="F:hydrolase activity, acting on carbon-nitrogen (but not peptide) bonds"/>
    <property type="evidence" value="ECO:0007669"/>
    <property type="project" value="InterPro"/>
</dbReference>
<dbReference type="SUPFAM" id="SSF51338">
    <property type="entry name" value="Composite domain of metallo-dependent hydrolases"/>
    <property type="match status" value="1"/>
</dbReference>
<accession>A0AAD3U7B2</accession>
<evidence type="ECO:0000313" key="1">
    <source>
        <dbReference type="EMBL" id="HAT6342586.1"/>
    </source>
</evidence>
<dbReference type="EMBL" id="DACTUL010000001">
    <property type="protein sequence ID" value="HAT6342586.1"/>
    <property type="molecule type" value="Genomic_DNA"/>
</dbReference>
<gene>
    <name evidence="1" type="ORF">JAJ28_000240</name>
</gene>
<reference evidence="1" key="1">
    <citation type="journal article" date="2018" name="Genome Biol.">
        <title>SKESA: strategic k-mer extension for scrupulous assemblies.</title>
        <authorList>
            <person name="Souvorov A."/>
            <person name="Agarwala R."/>
            <person name="Lipman D.J."/>
        </authorList>
    </citation>
    <scope>NUCLEOTIDE SEQUENCE</scope>
    <source>
        <strain evidence="1">OLC2673_Aeromonas</strain>
    </source>
</reference>
<organism evidence="1 2">
    <name type="scientific">Aeromonas hydrophila</name>
    <dbReference type="NCBI Taxonomy" id="644"/>
    <lineage>
        <taxon>Bacteria</taxon>
        <taxon>Pseudomonadati</taxon>
        <taxon>Pseudomonadota</taxon>
        <taxon>Gammaproteobacteria</taxon>
        <taxon>Aeromonadales</taxon>
        <taxon>Aeromonadaceae</taxon>
        <taxon>Aeromonas</taxon>
    </lineage>
</organism>
<reference evidence="1" key="2">
    <citation type="submission" date="2020-01" db="EMBL/GenBank/DDBJ databases">
        <authorList>
            <consortium name="NCBI Pathogen Detection Project"/>
        </authorList>
    </citation>
    <scope>NUCLEOTIDE SEQUENCE</scope>
    <source>
        <strain evidence="1">OLC2673_Aeromonas</strain>
    </source>
</reference>
<comment type="caution">
    <text evidence="1">The sequence shown here is derived from an EMBL/GenBank/DDBJ whole genome shotgun (WGS) entry which is preliminary data.</text>
</comment>
<dbReference type="InterPro" id="IPR011059">
    <property type="entry name" value="Metal-dep_hydrolase_composite"/>
</dbReference>
<proteinExistence type="predicted"/>
<protein>
    <submittedName>
        <fullName evidence="1">Amidohydrolase family protein</fullName>
    </submittedName>
</protein>
<evidence type="ECO:0000313" key="2">
    <source>
        <dbReference type="Proteomes" id="UP000859505"/>
    </source>
</evidence>
<dbReference type="AlphaFoldDB" id="A0AAD3U7B2"/>
<dbReference type="Proteomes" id="UP000859505">
    <property type="component" value="Unassembled WGS sequence"/>
</dbReference>
<name>A0AAD3U7B2_AERHY</name>